<evidence type="ECO:0000313" key="3">
    <source>
        <dbReference type="Proteomes" id="UP000000226"/>
    </source>
</evidence>
<dbReference type="PANTHER" id="PTHR47481">
    <property type="match status" value="1"/>
</dbReference>
<dbReference type="EMBL" id="CM002292">
    <property type="protein sequence ID" value="ESW22257.1"/>
    <property type="molecule type" value="Genomic_DNA"/>
</dbReference>
<organism evidence="2 3">
    <name type="scientific">Phaseolus vulgaris</name>
    <name type="common">Kidney bean</name>
    <name type="synonym">French bean</name>
    <dbReference type="NCBI Taxonomy" id="3885"/>
    <lineage>
        <taxon>Eukaryota</taxon>
        <taxon>Viridiplantae</taxon>
        <taxon>Streptophyta</taxon>
        <taxon>Embryophyta</taxon>
        <taxon>Tracheophyta</taxon>
        <taxon>Spermatophyta</taxon>
        <taxon>Magnoliopsida</taxon>
        <taxon>eudicotyledons</taxon>
        <taxon>Gunneridae</taxon>
        <taxon>Pentapetalae</taxon>
        <taxon>rosids</taxon>
        <taxon>fabids</taxon>
        <taxon>Fabales</taxon>
        <taxon>Fabaceae</taxon>
        <taxon>Papilionoideae</taxon>
        <taxon>50 kb inversion clade</taxon>
        <taxon>NPAAA clade</taxon>
        <taxon>indigoferoid/millettioid clade</taxon>
        <taxon>Phaseoleae</taxon>
        <taxon>Phaseolus</taxon>
    </lineage>
</organism>
<dbReference type="PANTHER" id="PTHR47481:SF22">
    <property type="entry name" value="RETROTRANSPOSON GAG DOMAIN-CONTAINING PROTEIN"/>
    <property type="match status" value="1"/>
</dbReference>
<evidence type="ECO:0008006" key="4">
    <source>
        <dbReference type="Google" id="ProtNLM"/>
    </source>
</evidence>
<dbReference type="Gramene" id="ESW22257">
    <property type="protein sequence ID" value="ESW22257"/>
    <property type="gene ID" value="PHAVU_005G139500g"/>
</dbReference>
<dbReference type="eggNOG" id="KOG0017">
    <property type="taxonomic scope" value="Eukaryota"/>
</dbReference>
<dbReference type="OrthoDB" id="1745344at2759"/>
<name>V7BW74_PHAVU</name>
<feature type="compositionally biased region" description="Polar residues" evidence="1">
    <location>
        <begin position="227"/>
        <end position="245"/>
    </location>
</feature>
<dbReference type="Proteomes" id="UP000000226">
    <property type="component" value="Chromosome 5"/>
</dbReference>
<dbReference type="OMA" id="TSNTNHI"/>
<reference evidence="3" key="1">
    <citation type="journal article" date="2014" name="Nat. Genet.">
        <title>A reference genome for common bean and genome-wide analysis of dual domestications.</title>
        <authorList>
            <person name="Schmutz J."/>
            <person name="McClean P.E."/>
            <person name="Mamidi S."/>
            <person name="Wu G.A."/>
            <person name="Cannon S.B."/>
            <person name="Grimwood J."/>
            <person name="Jenkins J."/>
            <person name="Shu S."/>
            <person name="Song Q."/>
            <person name="Chavarro C."/>
            <person name="Torres-Torres M."/>
            <person name="Geffroy V."/>
            <person name="Moghaddam S.M."/>
            <person name="Gao D."/>
            <person name="Abernathy B."/>
            <person name="Barry K."/>
            <person name="Blair M."/>
            <person name="Brick M.A."/>
            <person name="Chovatia M."/>
            <person name="Gepts P."/>
            <person name="Goodstein D.M."/>
            <person name="Gonzales M."/>
            <person name="Hellsten U."/>
            <person name="Hyten D.L."/>
            <person name="Jia G."/>
            <person name="Kelly J.D."/>
            <person name="Kudrna D."/>
            <person name="Lee R."/>
            <person name="Richard M.M."/>
            <person name="Miklas P.N."/>
            <person name="Osorno J.M."/>
            <person name="Rodrigues J."/>
            <person name="Thareau V."/>
            <person name="Urrea C.A."/>
            <person name="Wang M."/>
            <person name="Yu Y."/>
            <person name="Zhang M."/>
            <person name="Wing R.A."/>
            <person name="Cregan P.B."/>
            <person name="Rokhsar D.S."/>
            <person name="Jackson S.A."/>
        </authorList>
    </citation>
    <scope>NUCLEOTIDE SEQUENCE [LARGE SCALE GENOMIC DNA]</scope>
    <source>
        <strain evidence="3">cv. G19833</strain>
    </source>
</reference>
<evidence type="ECO:0000256" key="1">
    <source>
        <dbReference type="SAM" id="MobiDB-lite"/>
    </source>
</evidence>
<evidence type="ECO:0000313" key="2">
    <source>
        <dbReference type="EMBL" id="ESW22257.1"/>
    </source>
</evidence>
<dbReference type="STRING" id="3885.V7BW74"/>
<keyword evidence="3" id="KW-1185">Reference proteome</keyword>
<proteinExistence type="predicted"/>
<feature type="region of interest" description="Disordered" evidence="1">
    <location>
        <begin position="198"/>
        <end position="245"/>
    </location>
</feature>
<sequence>MSSPSISQVINVKLTQENYLLWSAQILPYLRSQGLVGFMDGSMPPPNQTIVVESSEEIGSRKIIVNPEFTVWYPQDQLVLSLINSSVTEEVLSTVVGITTAREAWATLERQFASTSRARAMQILKRLGDTLAAIGKRVEDEELIAYMLQGLGPDYDPLVTRITTRIDVYTVSDVYAHMLSYEMHHLRNGTLEQFSSANNVNRMPNRGGINGRRGGRGRQSNGGRGQTWHTRNNFGRQPSKAQSNSDNVCQICGKPNHGALQCWHRFDQAYQAEDNLKQAIVATSGYTGDANWYIEGPIMEKDANEDWAFYVLSFSPLA</sequence>
<protein>
    <recommendedName>
        <fullName evidence="4">Retrotransposon Copia-like N-terminal domain-containing protein</fullName>
    </recommendedName>
</protein>
<gene>
    <name evidence="2" type="ORF">PHAVU_005G139500g</name>
</gene>
<dbReference type="AlphaFoldDB" id="V7BW74"/>
<accession>V7BW74</accession>
<dbReference type="Pfam" id="PF14223">
    <property type="entry name" value="Retrotran_gag_2"/>
    <property type="match status" value="1"/>
</dbReference>